<organism evidence="1 2">
    <name type="scientific">Kibdelosporangium aridum</name>
    <dbReference type="NCBI Taxonomy" id="2030"/>
    <lineage>
        <taxon>Bacteria</taxon>
        <taxon>Bacillati</taxon>
        <taxon>Actinomycetota</taxon>
        <taxon>Actinomycetes</taxon>
        <taxon>Pseudonocardiales</taxon>
        <taxon>Pseudonocardiaceae</taxon>
        <taxon>Kibdelosporangium</taxon>
    </lineage>
</organism>
<evidence type="ECO:0000313" key="1">
    <source>
        <dbReference type="EMBL" id="SMD25813.1"/>
    </source>
</evidence>
<dbReference type="Proteomes" id="UP000192674">
    <property type="component" value="Unassembled WGS sequence"/>
</dbReference>
<reference evidence="1 2" key="1">
    <citation type="submission" date="2017-04" db="EMBL/GenBank/DDBJ databases">
        <authorList>
            <person name="Afonso C.L."/>
            <person name="Miller P.J."/>
            <person name="Scott M.A."/>
            <person name="Spackman E."/>
            <person name="Goraichik I."/>
            <person name="Dimitrov K.M."/>
            <person name="Suarez D.L."/>
            <person name="Swayne D.E."/>
        </authorList>
    </citation>
    <scope>NUCLEOTIDE SEQUENCE [LARGE SCALE GENOMIC DNA]</scope>
    <source>
        <strain evidence="1 2">DSM 43828</strain>
    </source>
</reference>
<dbReference type="OrthoDB" id="3695784at2"/>
<dbReference type="EMBL" id="FWXV01000012">
    <property type="protein sequence ID" value="SMD25813.1"/>
    <property type="molecule type" value="Genomic_DNA"/>
</dbReference>
<proteinExistence type="predicted"/>
<dbReference type="AlphaFoldDB" id="A0A1W2FVA5"/>
<protein>
    <submittedName>
        <fullName evidence="1">Uncharacterized protein</fullName>
    </submittedName>
</protein>
<dbReference type="RefSeq" id="WP_033388409.1">
    <property type="nucleotide sequence ID" value="NZ_FWXV01000012.1"/>
</dbReference>
<sequence>MADLDDPDLDQLSAFVLARLDDDERRFNAGELPYLDEAERHGRIRIMYATQGEGLLVAADPVETPEERVPVPFPDKVAFLRAEARVMRDPDVLRLVASVYDAHPDWDSLRLGT</sequence>
<evidence type="ECO:0000313" key="2">
    <source>
        <dbReference type="Proteomes" id="UP000192674"/>
    </source>
</evidence>
<keyword evidence="2" id="KW-1185">Reference proteome</keyword>
<gene>
    <name evidence="1" type="ORF">SAMN05661093_09391</name>
</gene>
<name>A0A1W2FVA5_KIBAR</name>
<accession>A0A1W2FVA5</accession>